<dbReference type="GO" id="GO:0003746">
    <property type="term" value="F:translation elongation factor activity"/>
    <property type="evidence" value="ECO:0007669"/>
    <property type="project" value="UniProtKB-KW"/>
</dbReference>
<dbReference type="Proteomes" id="UP000034192">
    <property type="component" value="Unassembled WGS sequence"/>
</dbReference>
<dbReference type="SUPFAM" id="SSF54534">
    <property type="entry name" value="FKBP-like"/>
    <property type="match status" value="1"/>
</dbReference>
<dbReference type="GO" id="GO:0032784">
    <property type="term" value="P:regulation of DNA-templated transcription elongation"/>
    <property type="evidence" value="ECO:0007669"/>
    <property type="project" value="InterPro"/>
</dbReference>
<evidence type="ECO:0000313" key="3">
    <source>
        <dbReference type="Proteomes" id="UP000034192"/>
    </source>
</evidence>
<dbReference type="Pfam" id="PF01272">
    <property type="entry name" value="GreA_GreB"/>
    <property type="match status" value="1"/>
</dbReference>
<comment type="caution">
    <text evidence="2">The sequence shown here is derived from an EMBL/GenBank/DDBJ whole genome shotgun (WGS) entry which is preliminary data.</text>
</comment>
<proteinExistence type="predicted"/>
<dbReference type="InterPro" id="IPR018151">
    <property type="entry name" value="TF_GreA/GreB_CS"/>
</dbReference>
<reference evidence="2 3" key="1">
    <citation type="journal article" date="2015" name="Nature">
        <title>rRNA introns, odd ribosomes, and small enigmatic genomes across a large radiation of phyla.</title>
        <authorList>
            <person name="Brown C.T."/>
            <person name="Hug L.A."/>
            <person name="Thomas B.C."/>
            <person name="Sharon I."/>
            <person name="Castelle C.J."/>
            <person name="Singh A."/>
            <person name="Wilkins M.J."/>
            <person name="Williams K.H."/>
            <person name="Banfield J.F."/>
        </authorList>
    </citation>
    <scope>NUCLEOTIDE SEQUENCE [LARGE SCALE GENOMIC DNA]</scope>
</reference>
<protein>
    <submittedName>
        <fullName evidence="2">GreA-like protein transcription elongation factor</fullName>
    </submittedName>
</protein>
<name>A0A0G1JFD8_9BACT</name>
<evidence type="ECO:0000313" key="2">
    <source>
        <dbReference type="EMBL" id="KKT34094.1"/>
    </source>
</evidence>
<keyword evidence="2" id="KW-0251">Elongation factor</keyword>
<sequence length="86" mass="9361">MNMATQTNDTVCLWDKVKVRMADGSIRELCVVQIDEADLQAGKISSESPVAQAILGAKAGEKKEYQVGDKKMVIEVLEIIKPNATP</sequence>
<dbReference type="AlphaFoldDB" id="A0A0G1JFD8"/>
<accession>A0A0G1JFD8</accession>
<dbReference type="Gene3D" id="3.10.50.30">
    <property type="entry name" value="Transcription elongation factor, GreA/GreB, C-terminal domain"/>
    <property type="match status" value="1"/>
</dbReference>
<evidence type="ECO:0000259" key="1">
    <source>
        <dbReference type="Pfam" id="PF01272"/>
    </source>
</evidence>
<dbReference type="EMBL" id="LCHL01000004">
    <property type="protein sequence ID" value="KKT34094.1"/>
    <property type="molecule type" value="Genomic_DNA"/>
</dbReference>
<dbReference type="InterPro" id="IPR001437">
    <property type="entry name" value="Tscrpt_elong_fac_GreA/B_C"/>
</dbReference>
<feature type="domain" description="Transcription elongation factor GreA/GreB C-terminal" evidence="1">
    <location>
        <begin position="7"/>
        <end position="79"/>
    </location>
</feature>
<gene>
    <name evidence="2" type="ORF">UW21_C0004G0014</name>
</gene>
<keyword evidence="2" id="KW-0648">Protein biosynthesis</keyword>
<organism evidence="2 3">
    <name type="scientific">Candidatus Woesebacteria bacterium GW2011_GWB1_44_11b</name>
    <dbReference type="NCBI Taxonomy" id="1618580"/>
    <lineage>
        <taxon>Bacteria</taxon>
        <taxon>Candidatus Woeseibacteriota</taxon>
    </lineage>
</organism>
<dbReference type="PROSITE" id="PS00830">
    <property type="entry name" value="GREAB_2"/>
    <property type="match status" value="1"/>
</dbReference>
<dbReference type="GO" id="GO:0003677">
    <property type="term" value="F:DNA binding"/>
    <property type="evidence" value="ECO:0007669"/>
    <property type="project" value="InterPro"/>
</dbReference>
<dbReference type="InterPro" id="IPR036953">
    <property type="entry name" value="GreA/GreB_C_sf"/>
</dbReference>